<protein>
    <recommendedName>
        <fullName evidence="5">Polymerase nucleotidyl transferase domain-containing protein</fullName>
    </recommendedName>
</protein>
<dbReference type="InterPro" id="IPR002934">
    <property type="entry name" value="Polymerase_NTP_transf_dom"/>
</dbReference>
<evidence type="ECO:0000313" key="4">
    <source>
        <dbReference type="Proteomes" id="UP000177026"/>
    </source>
</evidence>
<dbReference type="SUPFAM" id="SSF81301">
    <property type="entry name" value="Nucleotidyltransferase"/>
    <property type="match status" value="1"/>
</dbReference>
<dbReference type="InterPro" id="IPR043519">
    <property type="entry name" value="NT_sf"/>
</dbReference>
<name>A0A1F7GHS2_9BACT</name>
<dbReference type="Gene3D" id="3.30.460.10">
    <property type="entry name" value="Beta Polymerase, domain 2"/>
    <property type="match status" value="1"/>
</dbReference>
<gene>
    <name evidence="3" type="ORF">A2866_00865</name>
</gene>
<dbReference type="CDD" id="cd05403">
    <property type="entry name" value="NT_KNTase_like"/>
    <property type="match status" value="1"/>
</dbReference>
<evidence type="ECO:0000313" key="3">
    <source>
        <dbReference type="EMBL" id="OGK18510.1"/>
    </source>
</evidence>
<evidence type="ECO:0000259" key="1">
    <source>
        <dbReference type="Pfam" id="PF01909"/>
    </source>
</evidence>
<dbReference type="InterPro" id="IPR025117">
    <property type="entry name" value="DUF4037"/>
</dbReference>
<evidence type="ECO:0008006" key="5">
    <source>
        <dbReference type="Google" id="ProtNLM"/>
    </source>
</evidence>
<dbReference type="Proteomes" id="UP000177026">
    <property type="component" value="Unassembled WGS sequence"/>
</dbReference>
<dbReference type="Pfam" id="PF13228">
    <property type="entry name" value="DUF4037"/>
    <property type="match status" value="1"/>
</dbReference>
<sequence length="293" mass="33654">MDKKNIIKNVVEELKKIGEIKAVVLAGSHATGIARPDSDIDFGIYYDKKHPLDIAKIAETAKNLGAFPNAIIVGLGEWGKWMDGGAWLIIDKQSVDFIYRNIEFVEKTIEDSFAGRIETDYYQQPAFGFYSYMYCSETKYNSILHDPTGIVKKLKKKVNLYPQKLKNKIINVFLWDAQFSFSRAEKSAKRLEVYIVAGCLTRIVADLMQVLYAINETYYLSEKKLYRDLLDFKIFPPTPFLDIQKSLSHIGADQSTLAKTLDQFITLIQSFLELTKEIYQPKFKKNLDTVKVR</sequence>
<evidence type="ECO:0000259" key="2">
    <source>
        <dbReference type="Pfam" id="PF13228"/>
    </source>
</evidence>
<accession>A0A1F7GHS2</accession>
<dbReference type="AlphaFoldDB" id="A0A1F7GHS2"/>
<feature type="domain" description="DUF4037" evidence="2">
    <location>
        <begin position="139"/>
        <end position="220"/>
    </location>
</feature>
<organism evidence="3 4">
    <name type="scientific">Candidatus Roizmanbacteria bacterium RIFCSPHIGHO2_01_FULL_39_8</name>
    <dbReference type="NCBI Taxonomy" id="1802033"/>
    <lineage>
        <taxon>Bacteria</taxon>
        <taxon>Candidatus Roizmaniibacteriota</taxon>
    </lineage>
</organism>
<reference evidence="3 4" key="1">
    <citation type="journal article" date="2016" name="Nat. Commun.">
        <title>Thousands of microbial genomes shed light on interconnected biogeochemical processes in an aquifer system.</title>
        <authorList>
            <person name="Anantharaman K."/>
            <person name="Brown C.T."/>
            <person name="Hug L.A."/>
            <person name="Sharon I."/>
            <person name="Castelle C.J."/>
            <person name="Probst A.J."/>
            <person name="Thomas B.C."/>
            <person name="Singh A."/>
            <person name="Wilkins M.J."/>
            <person name="Karaoz U."/>
            <person name="Brodie E.L."/>
            <person name="Williams K.H."/>
            <person name="Hubbard S.S."/>
            <person name="Banfield J.F."/>
        </authorList>
    </citation>
    <scope>NUCLEOTIDE SEQUENCE [LARGE SCALE GENOMIC DNA]</scope>
</reference>
<proteinExistence type="predicted"/>
<dbReference type="EMBL" id="MFZI01000069">
    <property type="protein sequence ID" value="OGK18510.1"/>
    <property type="molecule type" value="Genomic_DNA"/>
</dbReference>
<dbReference type="GO" id="GO:0016779">
    <property type="term" value="F:nucleotidyltransferase activity"/>
    <property type="evidence" value="ECO:0007669"/>
    <property type="project" value="InterPro"/>
</dbReference>
<comment type="caution">
    <text evidence="3">The sequence shown here is derived from an EMBL/GenBank/DDBJ whole genome shotgun (WGS) entry which is preliminary data.</text>
</comment>
<dbReference type="Pfam" id="PF01909">
    <property type="entry name" value="NTP_transf_2"/>
    <property type="match status" value="1"/>
</dbReference>
<feature type="domain" description="Polymerase nucleotidyl transferase" evidence="1">
    <location>
        <begin position="7"/>
        <end position="56"/>
    </location>
</feature>